<keyword evidence="9 12" id="KW-0456">Lyase</keyword>
<comment type="similarity">
    <text evidence="3 12 13">Belongs to the DapA family.</text>
</comment>
<feature type="binding site" evidence="12">
    <location>
        <position position="50"/>
    </location>
    <ligand>
        <name>pyruvate</name>
        <dbReference type="ChEBI" id="CHEBI:15361"/>
    </ligand>
</feature>
<keyword evidence="8 12" id="KW-0457">Lysine biosynthesis</keyword>
<evidence type="ECO:0000256" key="12">
    <source>
        <dbReference type="HAMAP-Rule" id="MF_00418"/>
    </source>
</evidence>
<keyword evidence="15" id="KW-1185">Reference proteome</keyword>
<feature type="site" description="Part of a proton relay during catalysis" evidence="12">
    <location>
        <position position="112"/>
    </location>
</feature>
<reference evidence="15" key="1">
    <citation type="journal article" date="2019" name="Int. J. Syst. Evol. Microbiol.">
        <title>The Global Catalogue of Microorganisms (GCM) 10K type strain sequencing project: providing services to taxonomists for standard genome sequencing and annotation.</title>
        <authorList>
            <consortium name="The Broad Institute Genomics Platform"/>
            <consortium name="The Broad Institute Genome Sequencing Center for Infectious Disease"/>
            <person name="Wu L."/>
            <person name="Ma J."/>
        </authorList>
    </citation>
    <scope>NUCLEOTIDE SEQUENCE [LARGE SCALE GENOMIC DNA]</scope>
    <source>
        <strain evidence="15">FCH27</strain>
    </source>
</reference>
<evidence type="ECO:0000256" key="6">
    <source>
        <dbReference type="ARBA" id="ARBA00022605"/>
    </source>
</evidence>
<feature type="binding site" evidence="12">
    <location>
        <position position="205"/>
    </location>
    <ligand>
        <name>pyruvate</name>
        <dbReference type="ChEBI" id="CHEBI:15361"/>
    </ligand>
</feature>
<dbReference type="CDD" id="cd00950">
    <property type="entry name" value="DHDPS"/>
    <property type="match status" value="1"/>
</dbReference>
<dbReference type="Proteomes" id="UP001596524">
    <property type="component" value="Unassembled WGS sequence"/>
</dbReference>
<comment type="catalytic activity">
    <reaction evidence="11 12">
        <text>L-aspartate 4-semialdehyde + pyruvate = (2S,4S)-4-hydroxy-2,3,4,5-tetrahydrodipicolinate + H2O + H(+)</text>
        <dbReference type="Rhea" id="RHEA:34171"/>
        <dbReference type="ChEBI" id="CHEBI:15361"/>
        <dbReference type="ChEBI" id="CHEBI:15377"/>
        <dbReference type="ChEBI" id="CHEBI:15378"/>
        <dbReference type="ChEBI" id="CHEBI:67139"/>
        <dbReference type="ChEBI" id="CHEBI:537519"/>
        <dbReference type="EC" id="4.3.3.7"/>
    </reaction>
</comment>
<comment type="caution">
    <text evidence="12">Was originally thought to be a dihydrodipicolinate synthase (DHDPS), catalyzing the condensation of (S)-aspartate-beta-semialdehyde [(S)-ASA] and pyruvate to dihydrodipicolinate (DHDP). However, it was shown in E.coli that the product of the enzymatic reaction is not dihydrodipicolinate but in fact (4S)-4-hydroxy-2,3,4,5-tetrahydro-(2S)-dipicolinic acid (HTPA), and that the consecutive dehydration reaction leading to DHDP is not spontaneous but catalyzed by DapB.</text>
</comment>
<dbReference type="PROSITE" id="PS00666">
    <property type="entry name" value="DHDPS_2"/>
    <property type="match status" value="1"/>
</dbReference>
<keyword evidence="10 12" id="KW-0704">Schiff base</keyword>
<dbReference type="EMBL" id="JBHTCH010000004">
    <property type="protein sequence ID" value="MFC7359389.1"/>
    <property type="molecule type" value="Genomic_DNA"/>
</dbReference>
<dbReference type="PANTHER" id="PTHR12128:SF66">
    <property type="entry name" value="4-HYDROXY-2-OXOGLUTARATE ALDOLASE, MITOCHONDRIAL"/>
    <property type="match status" value="1"/>
</dbReference>
<dbReference type="SUPFAM" id="SSF51569">
    <property type="entry name" value="Aldolase"/>
    <property type="match status" value="1"/>
</dbReference>
<organism evidence="14 15">
    <name type="scientific">Nocardioides astragali</name>
    <dbReference type="NCBI Taxonomy" id="1776736"/>
    <lineage>
        <taxon>Bacteria</taxon>
        <taxon>Bacillati</taxon>
        <taxon>Actinomycetota</taxon>
        <taxon>Actinomycetes</taxon>
        <taxon>Propionibacteriales</taxon>
        <taxon>Nocardioidaceae</taxon>
        <taxon>Nocardioides</taxon>
    </lineage>
</organism>
<evidence type="ECO:0000256" key="8">
    <source>
        <dbReference type="ARBA" id="ARBA00023154"/>
    </source>
</evidence>
<evidence type="ECO:0000256" key="1">
    <source>
        <dbReference type="ARBA" id="ARBA00003294"/>
    </source>
</evidence>
<evidence type="ECO:0000256" key="9">
    <source>
        <dbReference type="ARBA" id="ARBA00023239"/>
    </source>
</evidence>
<comment type="subcellular location">
    <subcellularLocation>
        <location evidence="12">Cytoplasm</location>
    </subcellularLocation>
</comment>
<keyword evidence="7 12" id="KW-0220">Diaminopimelate biosynthesis</keyword>
<dbReference type="InterPro" id="IPR020624">
    <property type="entry name" value="Schiff_base-form_aldolases_CS"/>
</dbReference>
<dbReference type="PANTHER" id="PTHR12128">
    <property type="entry name" value="DIHYDRODIPICOLINATE SYNTHASE"/>
    <property type="match status" value="1"/>
</dbReference>
<gene>
    <name evidence="12 14" type="primary">dapA</name>
    <name evidence="14" type="ORF">ACFQO6_03830</name>
</gene>
<dbReference type="InterPro" id="IPR005263">
    <property type="entry name" value="DapA"/>
</dbReference>
<dbReference type="Gene3D" id="3.20.20.70">
    <property type="entry name" value="Aldolase class I"/>
    <property type="match status" value="1"/>
</dbReference>
<evidence type="ECO:0000256" key="3">
    <source>
        <dbReference type="ARBA" id="ARBA00007592"/>
    </source>
</evidence>
<evidence type="ECO:0000256" key="10">
    <source>
        <dbReference type="ARBA" id="ARBA00023270"/>
    </source>
</evidence>
<dbReference type="SMART" id="SM01130">
    <property type="entry name" value="DHDPS"/>
    <property type="match status" value="1"/>
</dbReference>
<comment type="function">
    <text evidence="1 12">Catalyzes the condensation of (S)-aspartate-beta-semialdehyde [(S)-ASA] and pyruvate to 4-hydroxy-tetrahydrodipicolinate (HTPA).</text>
</comment>
<comment type="subunit">
    <text evidence="12">Homotetramer; dimer of dimers.</text>
</comment>
<dbReference type="PIRSF" id="PIRSF001365">
    <property type="entry name" value="DHDPS"/>
    <property type="match status" value="1"/>
</dbReference>
<feature type="active site" description="Proton donor/acceptor" evidence="12">
    <location>
        <position position="138"/>
    </location>
</feature>
<dbReference type="RefSeq" id="WP_255889480.1">
    <property type="nucleotide sequence ID" value="NZ_JAFMZM010000002.1"/>
</dbReference>
<dbReference type="Pfam" id="PF00701">
    <property type="entry name" value="DHDPS"/>
    <property type="match status" value="1"/>
</dbReference>
<dbReference type="GO" id="GO:0008840">
    <property type="term" value="F:4-hydroxy-tetrahydrodipicolinate synthase activity"/>
    <property type="evidence" value="ECO:0007669"/>
    <property type="project" value="UniProtKB-EC"/>
</dbReference>
<keyword evidence="5 12" id="KW-0963">Cytoplasm</keyword>
<evidence type="ECO:0000256" key="7">
    <source>
        <dbReference type="ARBA" id="ARBA00022915"/>
    </source>
</evidence>
<protein>
    <recommendedName>
        <fullName evidence="4 12">4-hydroxy-tetrahydrodipicolinate synthase</fullName>
        <shortName evidence="12">HTPA synthase</shortName>
        <ecNumber evidence="4 12">4.3.3.7</ecNumber>
    </recommendedName>
</protein>
<comment type="caution">
    <text evidence="14">The sequence shown here is derived from an EMBL/GenBank/DDBJ whole genome shotgun (WGS) entry which is preliminary data.</text>
</comment>
<evidence type="ECO:0000256" key="11">
    <source>
        <dbReference type="ARBA" id="ARBA00047836"/>
    </source>
</evidence>
<feature type="site" description="Part of a proton relay during catalysis" evidence="12">
    <location>
        <position position="49"/>
    </location>
</feature>
<evidence type="ECO:0000256" key="4">
    <source>
        <dbReference type="ARBA" id="ARBA00012086"/>
    </source>
</evidence>
<proteinExistence type="inferred from homology"/>
<evidence type="ECO:0000256" key="2">
    <source>
        <dbReference type="ARBA" id="ARBA00005120"/>
    </source>
</evidence>
<feature type="active site" description="Schiff-base intermediate with substrate" evidence="12">
    <location>
        <position position="166"/>
    </location>
</feature>
<sequence>MSSNVPFGRLLTAMATAFHEDGTVDLEGTAAIATHLVDHGSEGVVVSGTTGESPTTSVPEDGEILRAVQDAVGDRAMVLAGVGTNATAHSVELARQAEKIGVDAVLLVTPYYNKPGQVGVRHHFTSVVEATELPVMLYDVPGRTATLIELETYETMRAYDHVVAVKEATGLIPRTAQLVDMGYAVYSGDDVATLGYLAYGGVGLVSVVAHAAGDQLAAMIAAWVRGDHAEALRIHTSLVPAFDAVMGVPNYGATTAKAALELLGVLDNRRVRGPLVALDDDEVAALRSGLAAAGLL</sequence>
<evidence type="ECO:0000256" key="13">
    <source>
        <dbReference type="PIRNR" id="PIRNR001365"/>
    </source>
</evidence>
<comment type="pathway">
    <text evidence="2 12">Amino-acid biosynthesis; L-lysine biosynthesis via DAP pathway; (S)-tetrahydrodipicolinate from L-aspartate: step 3/4.</text>
</comment>
<name>A0ABW2N0L8_9ACTN</name>
<dbReference type="PROSITE" id="PS00665">
    <property type="entry name" value="DHDPS_1"/>
    <property type="match status" value="1"/>
</dbReference>
<accession>A0ABW2N0L8</accession>
<dbReference type="InterPro" id="IPR013785">
    <property type="entry name" value="Aldolase_TIM"/>
</dbReference>
<dbReference type="InterPro" id="IPR020625">
    <property type="entry name" value="Schiff_base-form_aldolases_AS"/>
</dbReference>
<keyword evidence="6 12" id="KW-0028">Amino-acid biosynthesis</keyword>
<evidence type="ECO:0000256" key="5">
    <source>
        <dbReference type="ARBA" id="ARBA00022490"/>
    </source>
</evidence>
<evidence type="ECO:0000313" key="15">
    <source>
        <dbReference type="Proteomes" id="UP001596524"/>
    </source>
</evidence>
<evidence type="ECO:0000313" key="14">
    <source>
        <dbReference type="EMBL" id="MFC7359389.1"/>
    </source>
</evidence>
<dbReference type="InterPro" id="IPR002220">
    <property type="entry name" value="DapA-like"/>
</dbReference>
<dbReference type="HAMAP" id="MF_00418">
    <property type="entry name" value="DapA"/>
    <property type="match status" value="1"/>
</dbReference>
<dbReference type="PRINTS" id="PR00146">
    <property type="entry name" value="DHPICSNTHASE"/>
</dbReference>
<dbReference type="EC" id="4.3.3.7" evidence="4 12"/>
<dbReference type="NCBIfam" id="TIGR00674">
    <property type="entry name" value="dapA"/>
    <property type="match status" value="1"/>
</dbReference>